<evidence type="ECO:0000313" key="3">
    <source>
        <dbReference type="Proteomes" id="UP000032352"/>
    </source>
</evidence>
<dbReference type="InterPro" id="IPR000863">
    <property type="entry name" value="Sulfotransferase_dom"/>
</dbReference>
<accession>A0AAE9Z6G0</accession>
<dbReference type="KEGG" id="tvd:SG34_003230"/>
<dbReference type="GO" id="GO:0008146">
    <property type="term" value="F:sulfotransferase activity"/>
    <property type="evidence" value="ECO:0007669"/>
    <property type="project" value="InterPro"/>
</dbReference>
<evidence type="ECO:0000259" key="1">
    <source>
        <dbReference type="Pfam" id="PF00685"/>
    </source>
</evidence>
<dbReference type="Gene3D" id="3.40.50.300">
    <property type="entry name" value="P-loop containing nucleotide triphosphate hydrolases"/>
    <property type="match status" value="1"/>
</dbReference>
<dbReference type="AlphaFoldDB" id="A0AAE9Z6G0"/>
<dbReference type="RefSeq" id="WP_044840342.1">
    <property type="nucleotide sequence ID" value="NZ_CP059733.1"/>
</dbReference>
<gene>
    <name evidence="2" type="ORF">SG34_003230</name>
</gene>
<dbReference type="InterPro" id="IPR027417">
    <property type="entry name" value="P-loop_NTPase"/>
</dbReference>
<reference evidence="2 3" key="1">
    <citation type="journal article" date="2015" name="Genome Announc.">
        <title>Draft Genome Sequences of Marine Isolates of Thalassomonas viridans and Thalassomonas actiniarum.</title>
        <authorList>
            <person name="Olonade I."/>
            <person name="van Zyl L.J."/>
            <person name="Trindade M."/>
        </authorList>
    </citation>
    <scope>NUCLEOTIDE SEQUENCE [LARGE SCALE GENOMIC DNA]</scope>
    <source>
        <strain evidence="2 3">XOM25</strain>
    </source>
</reference>
<dbReference type="SUPFAM" id="SSF52540">
    <property type="entry name" value="P-loop containing nucleoside triphosphate hydrolases"/>
    <property type="match status" value="1"/>
</dbReference>
<proteinExistence type="predicted"/>
<protein>
    <submittedName>
        <fullName evidence="2">Sulfotransferase domain-containing protein</fullName>
    </submittedName>
</protein>
<keyword evidence="3" id="KW-1185">Reference proteome</keyword>
<reference evidence="2 3" key="2">
    <citation type="journal article" date="2022" name="Mar. Drugs">
        <title>Bioassay-Guided Fractionation Leads to the Detection of Cholic Acid Generated by the Rare Thalassomonas sp.</title>
        <authorList>
            <person name="Pheiffer F."/>
            <person name="Schneider Y.K."/>
            <person name="Hansen E.H."/>
            <person name="Andersen J.H."/>
            <person name="Isaksson J."/>
            <person name="Busche T."/>
            <person name="R C."/>
            <person name="Kalinowski J."/>
            <person name="Zyl L.V."/>
            <person name="Trindade M."/>
        </authorList>
    </citation>
    <scope>NUCLEOTIDE SEQUENCE [LARGE SCALE GENOMIC DNA]</scope>
    <source>
        <strain evidence="2 3">XOM25</strain>
    </source>
</reference>
<feature type="domain" description="Sulfotransferase" evidence="1">
    <location>
        <begin position="7"/>
        <end position="227"/>
    </location>
</feature>
<evidence type="ECO:0000313" key="2">
    <source>
        <dbReference type="EMBL" id="WDE05957.1"/>
    </source>
</evidence>
<dbReference type="EMBL" id="CP059733">
    <property type="protein sequence ID" value="WDE05957.1"/>
    <property type="molecule type" value="Genomic_DNA"/>
</dbReference>
<dbReference type="Pfam" id="PF00685">
    <property type="entry name" value="Sulfotransfer_1"/>
    <property type="match status" value="1"/>
</dbReference>
<name>A0AAE9Z6G0_9GAMM</name>
<dbReference type="Proteomes" id="UP000032352">
    <property type="component" value="Chromosome"/>
</dbReference>
<sequence>MKNYACFILSTGRCGTQWLTRYLIELLAQHSNTNTEVRHEPLGNQYAPIANAPSAALTTNKDIIEQHLDDIQQFLARGKNYIETGFPCWRHISWFADRLKVPVKVIHLTRHPVYTSVSWLKLNAFVPPFLPHLPEKELFTPFAPGAKLPCYQQNWQQLSPFEKCLYYWGEVHMQALAYQQDGPLNHWLNISYETLFTKQSLNRLTQFLGLTATAGQISASKEYCTENKIDSYGGMIQADVNPEEIFRHPEIIKLANTLGYHELTIDKQTLRAEEQFPFSQ</sequence>
<organism evidence="2 3">
    <name type="scientific">Thalassomonas viridans</name>
    <dbReference type="NCBI Taxonomy" id="137584"/>
    <lineage>
        <taxon>Bacteria</taxon>
        <taxon>Pseudomonadati</taxon>
        <taxon>Pseudomonadota</taxon>
        <taxon>Gammaproteobacteria</taxon>
        <taxon>Alteromonadales</taxon>
        <taxon>Colwelliaceae</taxon>
        <taxon>Thalassomonas</taxon>
    </lineage>
</organism>